<evidence type="ECO:0000256" key="1">
    <source>
        <dbReference type="ARBA" id="ARBA00022553"/>
    </source>
</evidence>
<dbReference type="Proteomes" id="UP000054078">
    <property type="component" value="Unassembled WGS sequence"/>
</dbReference>
<evidence type="ECO:0000313" key="5">
    <source>
        <dbReference type="Proteomes" id="UP000054078"/>
    </source>
</evidence>
<keyword evidence="2" id="KW-0812">Transmembrane</keyword>
<keyword evidence="2" id="KW-0472">Membrane</keyword>
<gene>
    <name evidence="4" type="ORF">AUL39_01750</name>
</gene>
<evidence type="ECO:0000313" key="4">
    <source>
        <dbReference type="EMBL" id="KUH59083.1"/>
    </source>
</evidence>
<feature type="domain" description="FHA" evidence="3">
    <location>
        <begin position="184"/>
        <end position="228"/>
    </location>
</feature>
<name>A0A117J555_TRASO</name>
<sequence>MGGRAPRDRVDERTFLSREVVHAQPGQVNPGIFADLAGASQTLLGRMLANGAGPGRDGILAHYLGPAAAQMQCTLAQFGLDSLLYGNEAQRLGRVRLRNESDRSTLALMLFVAAGCLADPAAAVATVEKFAQRFLAMDIGTVETSMGTQVMPDESAPLALGLLRIVNGAARPPIYPLSPTGSTIGSLASGPNAITDVDVDVSRQHLRIWRDGSRWVCQGLGSTNGTMLISGADKSAQVVEPPRSGRSKGTYPPVALERGDILCLGRTTRFLVMALQGAK</sequence>
<comment type="caution">
    <text evidence="4">The sequence shown here is derived from an EMBL/GenBank/DDBJ whole genome shotgun (WGS) entry which is preliminary data.</text>
</comment>
<evidence type="ECO:0000256" key="2">
    <source>
        <dbReference type="SAM" id="Phobius"/>
    </source>
</evidence>
<protein>
    <recommendedName>
        <fullName evidence="3">FHA domain-containing protein</fullName>
    </recommendedName>
</protein>
<dbReference type="RefSeq" id="WP_059052975.1">
    <property type="nucleotide sequence ID" value="NZ_LOJF01000001.1"/>
</dbReference>
<dbReference type="InterPro" id="IPR008984">
    <property type="entry name" value="SMAD_FHA_dom_sf"/>
</dbReference>
<dbReference type="SUPFAM" id="SSF49879">
    <property type="entry name" value="SMAD/FHA domain"/>
    <property type="match status" value="1"/>
</dbReference>
<feature type="transmembrane region" description="Helical" evidence="2">
    <location>
        <begin position="106"/>
        <end position="127"/>
    </location>
</feature>
<reference evidence="4 5" key="1">
    <citation type="submission" date="2015-12" db="EMBL/GenBank/DDBJ databases">
        <title>Draft Genome Sequence of Olsenella scatoligenes SK9K4T; a Producer of 3-Methylindole- (skatole) and 4-Methylphenol- (p-cresol) Isolated from Pig Feces.</title>
        <authorList>
            <person name="Li X."/>
            <person name="Borg B."/>
            <person name="Canibe N."/>
        </authorList>
    </citation>
    <scope>NUCLEOTIDE SEQUENCE [LARGE SCALE GENOMIC DNA]</scope>
    <source>
        <strain evidence="4 5">SK9K4</strain>
    </source>
</reference>
<proteinExistence type="predicted"/>
<accession>A0A117J555</accession>
<dbReference type="AlphaFoldDB" id="A0A117J555"/>
<keyword evidence="5" id="KW-1185">Reference proteome</keyword>
<evidence type="ECO:0000259" key="3">
    <source>
        <dbReference type="Pfam" id="PF00498"/>
    </source>
</evidence>
<keyword evidence="2" id="KW-1133">Transmembrane helix</keyword>
<dbReference type="STRING" id="1299998.AUL39_01750"/>
<dbReference type="InterPro" id="IPR000253">
    <property type="entry name" value="FHA_dom"/>
</dbReference>
<dbReference type="EMBL" id="LOJF01000001">
    <property type="protein sequence ID" value="KUH59083.1"/>
    <property type="molecule type" value="Genomic_DNA"/>
</dbReference>
<keyword evidence="1" id="KW-0597">Phosphoprotein</keyword>
<dbReference type="Pfam" id="PF00498">
    <property type="entry name" value="FHA"/>
    <property type="match status" value="1"/>
</dbReference>
<dbReference type="CDD" id="cd00060">
    <property type="entry name" value="FHA"/>
    <property type="match status" value="1"/>
</dbReference>
<dbReference type="Gene3D" id="2.60.200.20">
    <property type="match status" value="1"/>
</dbReference>
<organism evidence="4 5">
    <name type="scientific">Tractidigestivibacter scatoligenes</name>
    <name type="common">Olsenella scatoligenes</name>
    <dbReference type="NCBI Taxonomy" id="1299998"/>
    <lineage>
        <taxon>Bacteria</taxon>
        <taxon>Bacillati</taxon>
        <taxon>Actinomycetota</taxon>
        <taxon>Coriobacteriia</taxon>
        <taxon>Coriobacteriales</taxon>
        <taxon>Atopobiaceae</taxon>
        <taxon>Tractidigestivibacter</taxon>
    </lineage>
</organism>